<dbReference type="Gene3D" id="3.30.1360.20">
    <property type="entry name" value="Transcriptional coactivator/pterin dehydratase"/>
    <property type="match status" value="1"/>
</dbReference>
<accession>A0A0X8D6M5</accession>
<dbReference type="AlphaFoldDB" id="A0A0X8D6M5"/>
<dbReference type="GO" id="GO:0006729">
    <property type="term" value="P:tetrahydrobiopterin biosynthetic process"/>
    <property type="evidence" value="ECO:0007669"/>
    <property type="project" value="InterPro"/>
</dbReference>
<evidence type="ECO:0000313" key="6">
    <source>
        <dbReference type="Proteomes" id="UP000061630"/>
    </source>
</evidence>
<organism evidence="5 6">
    <name type="scientific">Thermus parvatiensis</name>
    <dbReference type="NCBI Taxonomy" id="456163"/>
    <lineage>
        <taxon>Bacteria</taxon>
        <taxon>Thermotogati</taxon>
        <taxon>Deinococcota</taxon>
        <taxon>Deinococci</taxon>
        <taxon>Thermales</taxon>
        <taxon>Thermaceae</taxon>
        <taxon>Thermus</taxon>
    </lineage>
</organism>
<dbReference type="PANTHER" id="PTHR12599">
    <property type="entry name" value="PTERIN-4-ALPHA-CARBINOLAMINE DEHYDRATASE"/>
    <property type="match status" value="1"/>
</dbReference>
<dbReference type="PANTHER" id="PTHR12599:SF0">
    <property type="entry name" value="PTERIN-4-ALPHA-CARBINOLAMINE DEHYDRATASE"/>
    <property type="match status" value="1"/>
</dbReference>
<name>A0A0X8D6M5_9DEIN</name>
<evidence type="ECO:0000313" key="5">
    <source>
        <dbReference type="EMBL" id="AMA75057.1"/>
    </source>
</evidence>
<dbReference type="InterPro" id="IPR001533">
    <property type="entry name" value="Pterin_deHydtase"/>
</dbReference>
<evidence type="ECO:0000256" key="2">
    <source>
        <dbReference type="ARBA" id="ARBA00006472"/>
    </source>
</evidence>
<protein>
    <recommendedName>
        <fullName evidence="3">4a-hydroxytetrahydrobiopterin dehydratase</fullName>
        <ecNumber evidence="3">4.2.1.96</ecNumber>
    </recommendedName>
</protein>
<dbReference type="EMBL" id="CP014141">
    <property type="protein sequence ID" value="AMA75057.1"/>
    <property type="molecule type" value="Genomic_DNA"/>
</dbReference>
<reference evidence="5 6" key="1">
    <citation type="submission" date="2016-01" db="EMBL/GenBank/DDBJ databases">
        <title>Genome sequence of Thermus parvatiensis, a thermophile isolated from a hot water spring.</title>
        <authorList>
            <person name="Tripathi C."/>
            <person name="Lal R."/>
        </authorList>
    </citation>
    <scope>NUCLEOTIDE SEQUENCE [LARGE SCALE GENOMIC DNA]</scope>
    <source>
        <strain evidence="5 6">RL</strain>
    </source>
</reference>
<dbReference type="GO" id="GO:0008124">
    <property type="term" value="F:4-alpha-hydroxytetrahydrobiopterin dehydratase activity"/>
    <property type="evidence" value="ECO:0007669"/>
    <property type="project" value="UniProtKB-EC"/>
</dbReference>
<gene>
    <name evidence="5" type="ORF">AV541_01705</name>
</gene>
<evidence type="ECO:0000256" key="3">
    <source>
        <dbReference type="ARBA" id="ARBA00013252"/>
    </source>
</evidence>
<dbReference type="EC" id="4.2.1.96" evidence="3"/>
<evidence type="ECO:0000256" key="1">
    <source>
        <dbReference type="ARBA" id="ARBA00001554"/>
    </source>
</evidence>
<dbReference type="CDD" id="cd00913">
    <property type="entry name" value="PCD_DCoH_subfamily_a"/>
    <property type="match status" value="1"/>
</dbReference>
<dbReference type="KEGG" id="tpar:AV541_01705"/>
<sequence>MDWEERESPRRLVKTFAFPNFREALDFANRVGALAERENHHPRLTVEWGRVTVEWWTHSAGGITEKDREMARRTDALLQR</sequence>
<dbReference type="InterPro" id="IPR036428">
    <property type="entry name" value="PCD_sf"/>
</dbReference>
<dbReference type="Proteomes" id="UP000061630">
    <property type="component" value="Chromosome"/>
</dbReference>
<comment type="catalytic activity">
    <reaction evidence="1">
        <text>(4aS,6R)-4a-hydroxy-L-erythro-5,6,7,8-tetrahydrobiopterin = (6R)-L-erythro-6,7-dihydrobiopterin + H2O</text>
        <dbReference type="Rhea" id="RHEA:11920"/>
        <dbReference type="ChEBI" id="CHEBI:15377"/>
        <dbReference type="ChEBI" id="CHEBI:15642"/>
        <dbReference type="ChEBI" id="CHEBI:43120"/>
        <dbReference type="EC" id="4.2.1.96"/>
    </reaction>
</comment>
<dbReference type="Pfam" id="PF01329">
    <property type="entry name" value="Pterin_4a"/>
    <property type="match status" value="1"/>
</dbReference>
<keyword evidence="4" id="KW-0456">Lyase</keyword>
<comment type="similarity">
    <text evidence="2">Belongs to the pterin-4-alpha-carbinolamine dehydratase family.</text>
</comment>
<dbReference type="SUPFAM" id="SSF55248">
    <property type="entry name" value="PCD-like"/>
    <property type="match status" value="1"/>
</dbReference>
<evidence type="ECO:0000256" key="4">
    <source>
        <dbReference type="ARBA" id="ARBA00023239"/>
    </source>
</evidence>
<dbReference type="RefSeq" id="WP_060384103.1">
    <property type="nucleotide sequence ID" value="NZ_CP014141.1"/>
</dbReference>
<proteinExistence type="inferred from homology"/>